<keyword evidence="3" id="KW-1185">Reference proteome</keyword>
<protein>
    <recommendedName>
        <fullName evidence="1">PPi-type phosphoenolpyruvate carboxykinase lobe 2 domain-containing protein</fullName>
    </recommendedName>
</protein>
<evidence type="ECO:0000313" key="3">
    <source>
        <dbReference type="Proteomes" id="UP000057981"/>
    </source>
</evidence>
<name>A0A0P0DD11_9FLAO</name>
<dbReference type="Proteomes" id="UP000057981">
    <property type="component" value="Chromosome"/>
</dbReference>
<accession>A0A0P0DD11</accession>
<dbReference type="Pfam" id="PF26300">
    <property type="entry name" value="PEPCK_PPi_lobe_2"/>
    <property type="match status" value="1"/>
</dbReference>
<sequence>METKMTNDTISQSRKDTVQYINLQLASLGQPLFQDNEDDAEKFCNPKLQQLTSAFTKGFKEKSRLLSKYLSPADTRIQNFINDYLKDVTLNKSYEIPNDTLVLNQKGHAREISLPPNGTSFKSDDIVSHRIKQGILNNPVNDKRTTKGTFHIVEGPLPVPLDKKEVPKIAFAHFLNAAFSPPDALKTLPFTANQKDKAKVFVSLLLRPMVCPEVTGVISKKSMEVRFFAPGSLVSNLDFVESIFGNAGDPNLAHNDAALDTEHWTGHTGCIILAPHLKTLKKKDVGLPHWNDATERQKNDGMCWKNEDEIYNDGGAFKVTCRDDRGVVVTIIADNYFGYSKKEIKTQISYSANLFGLVEEEHSGGAIAYPRGVMGDIVDGNGFSKRYGNKFSFEEVKTLLGERIDVKPENYAVDKKYPNLIYVPENAYINTNTNSITWKYNNKEQKLTLSPTKTYIHPTGNKFKLEKHKAISLWRIVNTSPEGVFCHKPCTVSGGGKSEISKSMLNAITYSTFNVLNIDEDFKKADEIIEYDYSKRWKNYDPSLPPSETFLSPKRTLGSAVRLLQPLDDFSDEYNTFVKNIPVHIRSLVLFVKRLYRQDHDTLNWKECVSVDIINGQKGTGLNYFNNPVVGSYVRIGFNQEGRWLLNKLRSDFSASQKIQMEDDISASITLPKNQFKNLNPDLKNGSFKVVANCESYLFQRPDEAIIRGYDEGAERDIVTDNTFLTNYELLTKKDAIEIYEDTINFDKYTQPVKDLIISIVNSPKDEDYFCLPSHTRIVNGEPTKNPRYLEKNIFIDETEASYLGEVGVRLYRKIKSEDPVIHVVNAVLPGRRNNPVDKKNGIRPLAVYNPIHYQEAPEMFMDFICSLTGKSPSTTGAGSEGALTKGPFNMLTPTTDLNNALLSHILTDSNAFSTAAGYVGAENKVDHDISLLIPEIWARLDEKDRNPKLLIEDGCLEKIEDFEYKGKKVLASRLGYRITSRFSLRCLNKLFDEPVAVFNERMLKPELQGMEDYVDGIANIVEAQQKVALRYFEDGSIDSAIPPIKILLHIMAYGTYEGKDISHPELRQYFDRDYIINSDWYKDRLKLKQAKDLHFYNSQINYLETFIENPNNADLVSEMKIKDQLKTVKQKYNEVKTDEYFNSLIGTIGADPLFRK</sequence>
<evidence type="ECO:0000313" key="2">
    <source>
        <dbReference type="EMBL" id="ALJ05903.1"/>
    </source>
</evidence>
<dbReference type="PATRIC" id="fig|1736674.3.peg.2564"/>
<dbReference type="InterPro" id="IPR058710">
    <property type="entry name" value="PEPCK_lobe_2"/>
</dbReference>
<organism evidence="2 3">
    <name type="scientific">Pseudalgibacter alginicilyticus</name>
    <dbReference type="NCBI Taxonomy" id="1736674"/>
    <lineage>
        <taxon>Bacteria</taxon>
        <taxon>Pseudomonadati</taxon>
        <taxon>Bacteroidota</taxon>
        <taxon>Flavobacteriia</taxon>
        <taxon>Flavobacteriales</taxon>
        <taxon>Flavobacteriaceae</taxon>
        <taxon>Pseudalgibacter</taxon>
    </lineage>
</organism>
<evidence type="ECO:0000259" key="1">
    <source>
        <dbReference type="Pfam" id="PF26300"/>
    </source>
</evidence>
<gene>
    <name evidence="2" type="ORF">APS56_12520</name>
</gene>
<dbReference type="AlphaFoldDB" id="A0A0P0DD11"/>
<reference evidence="2 3" key="1">
    <citation type="submission" date="2015-10" db="EMBL/GenBank/DDBJ databases">
        <authorList>
            <person name="Gilbert D.G."/>
        </authorList>
    </citation>
    <scope>NUCLEOTIDE SEQUENCE [LARGE SCALE GENOMIC DNA]</scope>
    <source>
        <strain evidence="3">HZ-22</strain>
    </source>
</reference>
<dbReference type="STRING" id="1736674.APS56_12520"/>
<proteinExistence type="predicted"/>
<feature type="domain" description="PPi-type phosphoenolpyruvate carboxykinase lobe 2" evidence="1">
    <location>
        <begin position="516"/>
        <end position="624"/>
    </location>
</feature>
<dbReference type="EMBL" id="CP012898">
    <property type="protein sequence ID" value="ALJ05903.1"/>
    <property type="molecule type" value="Genomic_DNA"/>
</dbReference>
<dbReference type="KEGG" id="ahz:APS56_12520"/>